<organism evidence="1 2">
    <name type="scientific">Cymbomonas tetramitiformis</name>
    <dbReference type="NCBI Taxonomy" id="36881"/>
    <lineage>
        <taxon>Eukaryota</taxon>
        <taxon>Viridiplantae</taxon>
        <taxon>Chlorophyta</taxon>
        <taxon>Pyramimonadophyceae</taxon>
        <taxon>Pyramimonadales</taxon>
        <taxon>Pyramimonadaceae</taxon>
        <taxon>Cymbomonas</taxon>
    </lineage>
</organism>
<dbReference type="CDD" id="cd20404">
    <property type="entry name" value="Tudor_Agenet_AtEML-like"/>
    <property type="match status" value="1"/>
</dbReference>
<dbReference type="Gene3D" id="2.70.160.11">
    <property type="entry name" value="Hnrnp arginine n-methyltransferase1"/>
    <property type="match status" value="1"/>
</dbReference>
<dbReference type="InterPro" id="IPR029063">
    <property type="entry name" value="SAM-dependent_MTases_sf"/>
</dbReference>
<dbReference type="EMBL" id="LGRX02029684">
    <property type="protein sequence ID" value="KAK3246570.1"/>
    <property type="molecule type" value="Genomic_DNA"/>
</dbReference>
<accession>A0AAE0C377</accession>
<comment type="caution">
    <text evidence="1">The sequence shown here is derived from an EMBL/GenBank/DDBJ whole genome shotgun (WGS) entry which is preliminary data.</text>
</comment>
<dbReference type="SUPFAM" id="SSF63748">
    <property type="entry name" value="Tudor/PWWP/MBT"/>
    <property type="match status" value="1"/>
</dbReference>
<evidence type="ECO:0000313" key="1">
    <source>
        <dbReference type="EMBL" id="KAK3246570.1"/>
    </source>
</evidence>
<dbReference type="AlphaFoldDB" id="A0AAE0C377"/>
<proteinExistence type="predicted"/>
<keyword evidence="2" id="KW-1185">Reference proteome</keyword>
<dbReference type="Gene3D" id="3.40.50.150">
    <property type="entry name" value="Vaccinia Virus protein VP39"/>
    <property type="match status" value="1"/>
</dbReference>
<dbReference type="Gene3D" id="2.30.30.140">
    <property type="match status" value="1"/>
</dbReference>
<name>A0AAE0C377_9CHLO</name>
<reference evidence="1 2" key="1">
    <citation type="journal article" date="2015" name="Genome Biol. Evol.">
        <title>Comparative Genomics of a Bacterivorous Green Alga Reveals Evolutionary Causalities and Consequences of Phago-Mixotrophic Mode of Nutrition.</title>
        <authorList>
            <person name="Burns J.A."/>
            <person name="Paasch A."/>
            <person name="Narechania A."/>
            <person name="Kim E."/>
        </authorList>
    </citation>
    <scope>NUCLEOTIDE SEQUENCE [LARGE SCALE GENOMIC DNA]</scope>
    <source>
        <strain evidence="1 2">PLY_AMNH</strain>
    </source>
</reference>
<sequence>MFGGRGKNAEADTTTSSLVSASYQHISDGCQQFAGSIQHSMGRFKRKSHGMMRQNSLPANELHGLLKQVKELGDKAGLASGLKVKVYWPQDDAWYTGTVGDTGSDGLTHIAYEDGDKEDLDMSKERCKVTSIESNPGCKVTERPSNRGAKVTGVKSNTGSARCKVTGVNPNRAARYDLHLIDNIHISTGPGKEGSGIRWLRPALQYLPGEIHVEEGTVLPITCAHNTVRLNFFVEKAEYMHLSKADASFPRYHFNILADSVRNEAYYSAIQRVVGKLKAAGQEVHALDLGAGSASSP</sequence>
<dbReference type="Proteomes" id="UP001190700">
    <property type="component" value="Unassembled WGS sequence"/>
</dbReference>
<evidence type="ECO:0000313" key="2">
    <source>
        <dbReference type="Proteomes" id="UP001190700"/>
    </source>
</evidence>
<protein>
    <submittedName>
        <fullName evidence="1">Uncharacterized protein</fullName>
    </submittedName>
</protein>
<gene>
    <name evidence="1" type="ORF">CYMTET_43896</name>
</gene>